<dbReference type="GO" id="GO:0036297">
    <property type="term" value="P:interstrand cross-link repair"/>
    <property type="evidence" value="ECO:0007669"/>
    <property type="project" value="InterPro"/>
</dbReference>
<accession>A0A5F8GML1</accession>
<gene>
    <name evidence="1" type="primary">FANCC</name>
</gene>
<evidence type="ECO:0000313" key="1">
    <source>
        <dbReference type="Ensembl" id="ENSMODP00000048386.1"/>
    </source>
</evidence>
<dbReference type="PANTHER" id="PTHR16798">
    <property type="entry name" value="FANCONI ANEMIA GROUP C PROTEIN FANCC"/>
    <property type="match status" value="1"/>
</dbReference>
<organism evidence="1 2">
    <name type="scientific">Monodelphis domestica</name>
    <name type="common">Gray short-tailed opossum</name>
    <dbReference type="NCBI Taxonomy" id="13616"/>
    <lineage>
        <taxon>Eukaryota</taxon>
        <taxon>Metazoa</taxon>
        <taxon>Chordata</taxon>
        <taxon>Craniata</taxon>
        <taxon>Vertebrata</taxon>
        <taxon>Euteleostomi</taxon>
        <taxon>Mammalia</taxon>
        <taxon>Metatheria</taxon>
        <taxon>Didelphimorphia</taxon>
        <taxon>Didelphidae</taxon>
        <taxon>Monodelphis</taxon>
    </lineage>
</organism>
<keyword evidence="2" id="KW-1185">Reference proteome</keyword>
<dbReference type="InterPro" id="IPR000686">
    <property type="entry name" value="FANCC"/>
</dbReference>
<dbReference type="Bgee" id="ENSMODG00000002781">
    <property type="expression patterns" value="Expressed in forelimb bud and 9 other cell types or tissues"/>
</dbReference>
<protein>
    <submittedName>
        <fullName evidence="1">FA complementation group C</fullName>
    </submittedName>
</protein>
<dbReference type="Pfam" id="PF02106">
    <property type="entry name" value="Fanconi_C"/>
    <property type="match status" value="2"/>
</dbReference>
<dbReference type="Proteomes" id="UP000002280">
    <property type="component" value="Chromosome 6"/>
</dbReference>
<name>A0A5F8GML1_MONDO</name>
<reference evidence="1" key="3">
    <citation type="submission" date="2025-09" db="UniProtKB">
        <authorList>
            <consortium name="Ensembl"/>
        </authorList>
    </citation>
    <scope>IDENTIFICATION</scope>
</reference>
<proteinExistence type="predicted"/>
<reference evidence="1" key="2">
    <citation type="submission" date="2025-08" db="UniProtKB">
        <authorList>
            <consortium name="Ensembl"/>
        </authorList>
    </citation>
    <scope>IDENTIFICATION</scope>
</reference>
<sequence length="512" mass="59092">MAQDRLDLPLNFEFWLNKAVAWGQTTTLESQQDVCLHLPQLQKFLQQIYETLKHMDFSMAIDRFPLIGQLLGRLCWNPFVIGYDENQKILMWCLCCLYCSEPQNSIEVEANIWIRSLLCHLLSSSKLGLNEVGSVIQALGYTSPDYYPELLKNMVLSLVTELRVNHLNGFSIQKIIPERQIKAISLLCVPLLTLPDILPLLEALLTYHGGEPKEILSSEFLEGVNEAFLQKKIVLSESAVFSLWLRHLPSLEKATLHLFEKLTSRYINIPEELEGVIKDSLLLKFPLKSYFPYASPSLVMILLQDPEDLPRGLWCQHLNHISKTLKNIVEDQSTQSCGSPFEQWFLFIHFGEWADIAAEELLMWRAESPEALLWLLAFYYNPHDQNQEWIQTMVDVRAVHGHIMKLFDRTPLSVKDLQAVAGESSEDGTRQPSTQRFIRHLLLNFLLFSSEGHTIAQEFIITQTDEIIDEFLNLIARAKSRWERLGMETPRTGKLARDLLQELQCYRTKHVL</sequence>
<reference evidence="1 2" key="1">
    <citation type="journal article" date="2007" name="Nature">
        <title>Genome of the marsupial Monodelphis domestica reveals innovation in non-coding sequences.</title>
        <authorList>
            <person name="Mikkelsen T.S."/>
            <person name="Wakefield M.J."/>
            <person name="Aken B."/>
            <person name="Amemiya C.T."/>
            <person name="Chang J.L."/>
            <person name="Duke S."/>
            <person name="Garber M."/>
            <person name="Gentles A.J."/>
            <person name="Goodstadt L."/>
            <person name="Heger A."/>
            <person name="Jurka J."/>
            <person name="Kamal M."/>
            <person name="Mauceli E."/>
            <person name="Searle S.M."/>
            <person name="Sharpe T."/>
            <person name="Baker M.L."/>
            <person name="Batzer M.A."/>
            <person name="Benos P.V."/>
            <person name="Belov K."/>
            <person name="Clamp M."/>
            <person name="Cook A."/>
            <person name="Cuff J."/>
            <person name="Das R."/>
            <person name="Davidow L."/>
            <person name="Deakin J.E."/>
            <person name="Fazzari M.J."/>
            <person name="Glass J.L."/>
            <person name="Grabherr M."/>
            <person name="Greally J.M."/>
            <person name="Gu W."/>
            <person name="Hore T.A."/>
            <person name="Huttley G.A."/>
            <person name="Kleber M."/>
            <person name="Jirtle R.L."/>
            <person name="Koina E."/>
            <person name="Lee J.T."/>
            <person name="Mahony S."/>
            <person name="Marra M.A."/>
            <person name="Miller R.D."/>
            <person name="Nicholls R.D."/>
            <person name="Oda M."/>
            <person name="Papenfuss A.T."/>
            <person name="Parra Z.E."/>
            <person name="Pollock D.D."/>
            <person name="Ray D.A."/>
            <person name="Schein J.E."/>
            <person name="Speed T.P."/>
            <person name="Thompson K."/>
            <person name="VandeBerg J.L."/>
            <person name="Wade C.M."/>
            <person name="Walker J.A."/>
            <person name="Waters P.D."/>
            <person name="Webber C."/>
            <person name="Weidman J.R."/>
            <person name="Xie X."/>
            <person name="Zody M.C."/>
            <person name="Baldwin J."/>
            <person name="Abdouelleil A."/>
            <person name="Abdulkadir J."/>
            <person name="Abebe A."/>
            <person name="Abera B."/>
            <person name="Abreu J."/>
            <person name="Acer S.C."/>
            <person name="Aftuck L."/>
            <person name="Alexander A."/>
            <person name="An P."/>
            <person name="Anderson E."/>
            <person name="Anderson S."/>
            <person name="Arachi H."/>
            <person name="Azer M."/>
            <person name="Bachantsang P."/>
            <person name="Barry A."/>
            <person name="Bayul T."/>
            <person name="Berlin A."/>
            <person name="Bessette D."/>
            <person name="Bloom T."/>
            <person name="Bloom T."/>
            <person name="Boguslavskiy L."/>
            <person name="Bonnet C."/>
            <person name="Boukhgalter B."/>
            <person name="Bourzgui I."/>
            <person name="Brown A."/>
            <person name="Cahill P."/>
            <person name="Channer S."/>
            <person name="Cheshatsang Y."/>
            <person name="Chuda L."/>
            <person name="Citroen M."/>
            <person name="Collymore A."/>
            <person name="Cooke P."/>
            <person name="Costello M."/>
            <person name="D'Aco K."/>
            <person name="Daza R."/>
            <person name="De Haan G."/>
            <person name="DeGray S."/>
            <person name="DeMaso C."/>
            <person name="Dhargay N."/>
            <person name="Dooley K."/>
            <person name="Dooley E."/>
            <person name="Doricent M."/>
            <person name="Dorje P."/>
            <person name="Dorjee K."/>
            <person name="Dupes A."/>
            <person name="Elong R."/>
            <person name="Falk J."/>
            <person name="Farina A."/>
            <person name="Faro S."/>
            <person name="Ferguson D."/>
            <person name="Fisher S."/>
            <person name="Foley C.D."/>
            <person name="Franke A."/>
            <person name="Friedrich D."/>
            <person name="Gadbois L."/>
            <person name="Gearin G."/>
            <person name="Gearin C.R."/>
            <person name="Giannoukos G."/>
            <person name="Goode T."/>
            <person name="Graham J."/>
            <person name="Grandbois E."/>
            <person name="Grewal S."/>
            <person name="Gyaltsen K."/>
            <person name="Hafez N."/>
            <person name="Hagos B."/>
            <person name="Hall J."/>
            <person name="Henson C."/>
            <person name="Hollinger A."/>
            <person name="Honan T."/>
            <person name="Huard M.D."/>
            <person name="Hughes L."/>
            <person name="Hurhula B."/>
            <person name="Husby M.E."/>
            <person name="Kamat A."/>
            <person name="Kanga B."/>
            <person name="Kashin S."/>
            <person name="Khazanovich D."/>
            <person name="Kisner P."/>
            <person name="Lance K."/>
            <person name="Lara M."/>
            <person name="Lee W."/>
            <person name="Lennon N."/>
            <person name="Letendre F."/>
            <person name="LeVine R."/>
            <person name="Lipovsky A."/>
            <person name="Liu X."/>
            <person name="Liu J."/>
            <person name="Liu S."/>
            <person name="Lokyitsang T."/>
            <person name="Lokyitsang Y."/>
            <person name="Lubonja R."/>
            <person name="Lui A."/>
            <person name="MacDonald P."/>
            <person name="Magnisalis V."/>
            <person name="Maru K."/>
            <person name="Matthews C."/>
            <person name="McCusker W."/>
            <person name="McDonough S."/>
            <person name="Mehta T."/>
            <person name="Meldrim J."/>
            <person name="Meneus L."/>
            <person name="Mihai O."/>
            <person name="Mihalev A."/>
            <person name="Mihova T."/>
            <person name="Mittelman R."/>
            <person name="Mlenga V."/>
            <person name="Montmayeur A."/>
            <person name="Mulrain L."/>
            <person name="Navidi A."/>
            <person name="Naylor J."/>
            <person name="Negash T."/>
            <person name="Nguyen T."/>
            <person name="Nguyen N."/>
            <person name="Nicol R."/>
            <person name="Norbu C."/>
            <person name="Norbu N."/>
            <person name="Novod N."/>
            <person name="O'Neill B."/>
            <person name="Osman S."/>
            <person name="Markiewicz E."/>
            <person name="Oyono O.L."/>
            <person name="Patti C."/>
            <person name="Phunkhang P."/>
            <person name="Pierre F."/>
            <person name="Priest M."/>
            <person name="Raghuraman S."/>
            <person name="Rege F."/>
            <person name="Reyes R."/>
            <person name="Rise C."/>
            <person name="Rogov P."/>
            <person name="Ross K."/>
            <person name="Ryan E."/>
            <person name="Settipalli S."/>
            <person name="Shea T."/>
            <person name="Sherpa N."/>
            <person name="Shi L."/>
            <person name="Shih D."/>
            <person name="Sparrow T."/>
            <person name="Spaulding J."/>
            <person name="Stalker J."/>
            <person name="Stange-Thomann N."/>
            <person name="Stavropoulos S."/>
            <person name="Stone C."/>
            <person name="Strader C."/>
            <person name="Tesfaye S."/>
            <person name="Thomson T."/>
            <person name="Thoulutsang Y."/>
            <person name="Thoulutsang D."/>
            <person name="Topham K."/>
            <person name="Topping I."/>
            <person name="Tsamla T."/>
            <person name="Vassiliev H."/>
            <person name="Vo A."/>
            <person name="Wangchuk T."/>
            <person name="Wangdi T."/>
            <person name="Weiand M."/>
            <person name="Wilkinson J."/>
            <person name="Wilson A."/>
            <person name="Yadav S."/>
            <person name="Young G."/>
            <person name="Yu Q."/>
            <person name="Zembek L."/>
            <person name="Zhong D."/>
            <person name="Zimmer A."/>
            <person name="Zwirko Z."/>
            <person name="Jaffe D.B."/>
            <person name="Alvarez P."/>
            <person name="Brockman W."/>
            <person name="Butler J."/>
            <person name="Chin C."/>
            <person name="Gnerre S."/>
            <person name="MacCallum I."/>
            <person name="Graves J.A."/>
            <person name="Ponting C.P."/>
            <person name="Breen M."/>
            <person name="Samollow P.B."/>
            <person name="Lander E.S."/>
            <person name="Lindblad-Toh K."/>
        </authorList>
    </citation>
    <scope>NUCLEOTIDE SEQUENCE [LARGE SCALE GENOMIC DNA]</scope>
</reference>
<dbReference type="PANTHER" id="PTHR16798:SF0">
    <property type="entry name" value="FANCONI ANEMIA GROUP C PROTEIN"/>
    <property type="match status" value="1"/>
</dbReference>
<dbReference type="GO" id="GO:0043240">
    <property type="term" value="C:Fanconi anaemia nuclear complex"/>
    <property type="evidence" value="ECO:0007669"/>
    <property type="project" value="InterPro"/>
</dbReference>
<dbReference type="PRINTS" id="PR00494">
    <property type="entry name" value="FANCONICGENE"/>
</dbReference>
<evidence type="ECO:0000313" key="2">
    <source>
        <dbReference type="Proteomes" id="UP000002280"/>
    </source>
</evidence>
<dbReference type="GeneTree" id="ENSGT00390000016390"/>
<dbReference type="Ensembl" id="ENSMODT00000077209.1">
    <property type="protein sequence ID" value="ENSMODP00000048386.1"/>
    <property type="gene ID" value="ENSMODG00000002781.4"/>
</dbReference>
<dbReference type="AlphaFoldDB" id="A0A5F8GML1"/>